<accession>A0AAU7LWG9</accession>
<protein>
    <submittedName>
        <fullName evidence="1">Uncharacterized protein</fullName>
    </submittedName>
</protein>
<dbReference type="AlphaFoldDB" id="A0AAU7LWG9"/>
<organism evidence="1">
    <name type="scientific">Polaromonas hydrogenivorans</name>
    <dbReference type="NCBI Taxonomy" id="335476"/>
    <lineage>
        <taxon>Bacteria</taxon>
        <taxon>Pseudomonadati</taxon>
        <taxon>Pseudomonadota</taxon>
        <taxon>Betaproteobacteria</taxon>
        <taxon>Burkholderiales</taxon>
        <taxon>Comamonadaceae</taxon>
        <taxon>Polaromonas</taxon>
    </lineage>
</organism>
<dbReference type="EMBL" id="CP157675">
    <property type="protein sequence ID" value="XBP71932.1"/>
    <property type="molecule type" value="Genomic_DNA"/>
</dbReference>
<evidence type="ECO:0000313" key="1">
    <source>
        <dbReference type="EMBL" id="XBP71932.1"/>
    </source>
</evidence>
<dbReference type="RefSeq" id="WP_349281268.1">
    <property type="nucleotide sequence ID" value="NZ_CBCSCU010000004.1"/>
</dbReference>
<name>A0AAU7LWG9_9BURK</name>
<proteinExistence type="predicted"/>
<reference evidence="1" key="1">
    <citation type="submission" date="2024-05" db="EMBL/GenBank/DDBJ databases">
        <authorList>
            <person name="Bunk B."/>
            <person name="Swiderski J."/>
            <person name="Sproer C."/>
            <person name="Thiel V."/>
        </authorList>
    </citation>
    <scope>NUCLEOTIDE SEQUENCE</scope>
    <source>
        <strain evidence="1">DSM 17735</strain>
    </source>
</reference>
<sequence length="87" mass="9911">MTLRNQFIDAIIDGKFGNGITVTRQEFMQFFSNENSLTTGCFLSNSEIITGAPHSPNYTHFTLRISEGRYRVHPGAIEIRMQQRGML</sequence>
<gene>
    <name evidence="1" type="ORF">ABLV49_09110</name>
</gene>